<evidence type="ECO:0000313" key="1">
    <source>
        <dbReference type="EMBL" id="GLI55378.1"/>
    </source>
</evidence>
<dbReference type="EMBL" id="BSDY01000003">
    <property type="protein sequence ID" value="GLI55378.1"/>
    <property type="molecule type" value="Genomic_DNA"/>
</dbReference>
<accession>A0A9W6GJI7</accession>
<name>A0A9W6GJI7_9FUSO</name>
<dbReference type="RefSeq" id="WP_281833791.1">
    <property type="nucleotide sequence ID" value="NZ_BSDY01000003.1"/>
</dbReference>
<gene>
    <name evidence="1" type="ORF">PM10SUCC1_08920</name>
</gene>
<reference evidence="1" key="1">
    <citation type="submission" date="2022-12" db="EMBL/GenBank/DDBJ databases">
        <title>Reference genome sequencing for broad-spectrum identification of bacterial and archaeal isolates by mass spectrometry.</title>
        <authorList>
            <person name="Sekiguchi Y."/>
            <person name="Tourlousse D.M."/>
        </authorList>
    </citation>
    <scope>NUCLEOTIDE SEQUENCE</scope>
    <source>
        <strain evidence="1">10succ1</strain>
    </source>
</reference>
<comment type="caution">
    <text evidence="1">The sequence shown here is derived from an EMBL/GenBank/DDBJ whole genome shotgun (WGS) entry which is preliminary data.</text>
</comment>
<dbReference type="Proteomes" id="UP001144471">
    <property type="component" value="Unassembled WGS sequence"/>
</dbReference>
<organism evidence="1 2">
    <name type="scientific">Propionigenium maris DSM 9537</name>
    <dbReference type="NCBI Taxonomy" id="1123000"/>
    <lineage>
        <taxon>Bacteria</taxon>
        <taxon>Fusobacteriati</taxon>
        <taxon>Fusobacteriota</taxon>
        <taxon>Fusobacteriia</taxon>
        <taxon>Fusobacteriales</taxon>
        <taxon>Fusobacteriaceae</taxon>
        <taxon>Propionigenium</taxon>
    </lineage>
</organism>
<keyword evidence="2" id="KW-1185">Reference proteome</keyword>
<dbReference type="AlphaFoldDB" id="A0A9W6GJI7"/>
<protein>
    <submittedName>
        <fullName evidence="1">Uncharacterized protein</fullName>
    </submittedName>
</protein>
<proteinExistence type="predicted"/>
<sequence length="338" mass="37202">MKLLNLFEGHDTVSIIGMEKNVGKTTVLNAILEECRGRKQVALTSIGRDGEDTDRVTYTHKPKIYVERGTILATAKEALFGSDITREILETTNITTPMGEVIIARALTDGYVDLAGPSISTQISYVRKRMLEYGPELVVIDGALGRMGTFRGDSAVILSTGASLAPGMGEVVGKTLHRIDLLKLEKAPEKILDLYRKNSSGERIVFIGETGGVKKVELESVLEADKLIVDELEEGFDYIFIRGAVVPALIERLIKNRHKFEKLNIVAEDGIKLFIDPALRRKANLCGIKFKVCQNINLVGLTCNPVSPFGYKFDSEEFHSRLKGAVDLPVIDVVGGRR</sequence>
<evidence type="ECO:0000313" key="2">
    <source>
        <dbReference type="Proteomes" id="UP001144471"/>
    </source>
</evidence>